<proteinExistence type="predicted"/>
<organism evidence="2 3">
    <name type="scientific">Microthlaspi erraticum</name>
    <dbReference type="NCBI Taxonomy" id="1685480"/>
    <lineage>
        <taxon>Eukaryota</taxon>
        <taxon>Viridiplantae</taxon>
        <taxon>Streptophyta</taxon>
        <taxon>Embryophyta</taxon>
        <taxon>Tracheophyta</taxon>
        <taxon>Spermatophyta</taxon>
        <taxon>Magnoliopsida</taxon>
        <taxon>eudicotyledons</taxon>
        <taxon>Gunneridae</taxon>
        <taxon>Pentapetalae</taxon>
        <taxon>rosids</taxon>
        <taxon>malvids</taxon>
        <taxon>Brassicales</taxon>
        <taxon>Brassicaceae</taxon>
        <taxon>Coluteocarpeae</taxon>
        <taxon>Microthlaspi</taxon>
    </lineage>
</organism>
<evidence type="ECO:0000313" key="3">
    <source>
        <dbReference type="Proteomes" id="UP000467841"/>
    </source>
</evidence>
<dbReference type="Pfam" id="PF00646">
    <property type="entry name" value="F-box"/>
    <property type="match status" value="1"/>
</dbReference>
<feature type="domain" description="F-box" evidence="1">
    <location>
        <begin position="8"/>
        <end position="53"/>
    </location>
</feature>
<dbReference type="AlphaFoldDB" id="A0A6D2L2F2"/>
<reference evidence="2" key="1">
    <citation type="submission" date="2020-01" db="EMBL/GenBank/DDBJ databases">
        <authorList>
            <person name="Mishra B."/>
        </authorList>
    </citation>
    <scope>NUCLEOTIDE SEQUENCE [LARGE SCALE GENOMIC DNA]</scope>
</reference>
<evidence type="ECO:0000259" key="1">
    <source>
        <dbReference type="PROSITE" id="PS50181"/>
    </source>
</evidence>
<dbReference type="PANTHER" id="PTHR31672">
    <property type="entry name" value="BNACNNG10540D PROTEIN"/>
    <property type="match status" value="1"/>
</dbReference>
<sequence>MATKHRSSVELESLPHDVIELILERPPVKFLLRYKIVCKLWRSTIPSQRFQEAQLLRRRQLQCPDILFASFDQEKPPARTLTLGSSLVCNVKFPTSNTLVCHADCEGMLCMYSYYTPIIIINPATRMQESFPLSKIQE</sequence>
<dbReference type="Proteomes" id="UP000467841">
    <property type="component" value="Unassembled WGS sequence"/>
</dbReference>
<comment type="caution">
    <text evidence="2">The sequence shown here is derived from an EMBL/GenBank/DDBJ whole genome shotgun (WGS) entry which is preliminary data.</text>
</comment>
<dbReference type="InterPro" id="IPR001810">
    <property type="entry name" value="F-box_dom"/>
</dbReference>
<evidence type="ECO:0000313" key="2">
    <source>
        <dbReference type="EMBL" id="CAA7058643.1"/>
    </source>
</evidence>
<dbReference type="PANTHER" id="PTHR31672:SF13">
    <property type="entry name" value="F-BOX PROTEIN CPR30-LIKE"/>
    <property type="match status" value="1"/>
</dbReference>
<name>A0A6D2L2F2_9BRAS</name>
<dbReference type="InterPro" id="IPR036047">
    <property type="entry name" value="F-box-like_dom_sf"/>
</dbReference>
<keyword evidence="3" id="KW-1185">Reference proteome</keyword>
<dbReference type="SUPFAM" id="SSF81383">
    <property type="entry name" value="F-box domain"/>
    <property type="match status" value="1"/>
</dbReference>
<dbReference type="Gene3D" id="1.20.1280.50">
    <property type="match status" value="1"/>
</dbReference>
<accession>A0A6D2L2F2</accession>
<dbReference type="SMART" id="SM00256">
    <property type="entry name" value="FBOX"/>
    <property type="match status" value="1"/>
</dbReference>
<dbReference type="OrthoDB" id="1111126at2759"/>
<dbReference type="InterPro" id="IPR050796">
    <property type="entry name" value="SCF_F-box_component"/>
</dbReference>
<dbReference type="PROSITE" id="PS50181">
    <property type="entry name" value="FBOX"/>
    <property type="match status" value="1"/>
</dbReference>
<gene>
    <name evidence="2" type="ORF">MERR_LOCUS45879</name>
</gene>
<protein>
    <recommendedName>
        <fullName evidence="1">F-box domain-containing protein</fullName>
    </recommendedName>
</protein>
<dbReference type="EMBL" id="CACVBM020001729">
    <property type="protein sequence ID" value="CAA7058643.1"/>
    <property type="molecule type" value="Genomic_DNA"/>
</dbReference>